<dbReference type="GO" id="GO:0016878">
    <property type="term" value="F:acid-thiol ligase activity"/>
    <property type="evidence" value="ECO:0007669"/>
    <property type="project" value="UniProtKB-ARBA"/>
</dbReference>
<proteinExistence type="predicted"/>
<evidence type="ECO:0000259" key="1">
    <source>
        <dbReference type="PROSITE" id="PS50075"/>
    </source>
</evidence>
<dbReference type="PANTHER" id="PTHR43767">
    <property type="entry name" value="LONG-CHAIN-FATTY-ACID--COA LIGASE"/>
    <property type="match status" value="1"/>
</dbReference>
<organism evidence="2">
    <name type="scientific">Streptomyces sp. NBC_00008</name>
    <dbReference type="NCBI Taxonomy" id="2903610"/>
    <lineage>
        <taxon>Bacteria</taxon>
        <taxon>Bacillati</taxon>
        <taxon>Actinomycetota</taxon>
        <taxon>Actinomycetes</taxon>
        <taxon>Kitasatosporales</taxon>
        <taxon>Streptomycetaceae</taxon>
        <taxon>Streptomyces</taxon>
    </lineage>
</organism>
<name>A0AAU2W1A8_9ACTN</name>
<dbReference type="AlphaFoldDB" id="A0AAU2W1A8"/>
<dbReference type="Gene3D" id="3.40.50.12780">
    <property type="entry name" value="N-terminal domain of ligase-like"/>
    <property type="match status" value="1"/>
</dbReference>
<protein>
    <submittedName>
        <fullName evidence="2">AMP-binding protein</fullName>
    </submittedName>
</protein>
<accession>A0AAU2W1A8</accession>
<dbReference type="InterPro" id="IPR009081">
    <property type="entry name" value="PP-bd_ACP"/>
</dbReference>
<dbReference type="InterPro" id="IPR042099">
    <property type="entry name" value="ANL_N_sf"/>
</dbReference>
<dbReference type="Gene3D" id="3.30.300.30">
    <property type="match status" value="1"/>
</dbReference>
<dbReference type="InterPro" id="IPR020845">
    <property type="entry name" value="AMP-binding_CS"/>
</dbReference>
<dbReference type="Pfam" id="PF00501">
    <property type="entry name" value="AMP-binding"/>
    <property type="match status" value="1"/>
</dbReference>
<reference evidence="2" key="1">
    <citation type="submission" date="2022-10" db="EMBL/GenBank/DDBJ databases">
        <title>The complete genomes of actinobacterial strains from the NBC collection.</title>
        <authorList>
            <person name="Joergensen T.S."/>
            <person name="Alvarez Arevalo M."/>
            <person name="Sterndorff E.B."/>
            <person name="Faurdal D."/>
            <person name="Vuksanovic O."/>
            <person name="Mourched A.-S."/>
            <person name="Charusanti P."/>
            <person name="Shaw S."/>
            <person name="Blin K."/>
            <person name="Weber T."/>
        </authorList>
    </citation>
    <scope>NUCLEOTIDE SEQUENCE</scope>
    <source>
        <strain evidence="2">NBC_00008</strain>
    </source>
</reference>
<feature type="domain" description="Carrier" evidence="1">
    <location>
        <begin position="519"/>
        <end position="594"/>
    </location>
</feature>
<evidence type="ECO:0000313" key="2">
    <source>
        <dbReference type="EMBL" id="WTW73370.1"/>
    </source>
</evidence>
<dbReference type="InterPro" id="IPR025110">
    <property type="entry name" value="AMP-bd_C"/>
</dbReference>
<dbReference type="InterPro" id="IPR036736">
    <property type="entry name" value="ACP-like_sf"/>
</dbReference>
<dbReference type="CDD" id="cd04433">
    <property type="entry name" value="AFD_class_I"/>
    <property type="match status" value="1"/>
</dbReference>
<dbReference type="PROSITE" id="PS00455">
    <property type="entry name" value="AMP_BINDING"/>
    <property type="match status" value="1"/>
</dbReference>
<dbReference type="SUPFAM" id="SSF47336">
    <property type="entry name" value="ACP-like"/>
    <property type="match status" value="1"/>
</dbReference>
<sequence>MQDTRSSDASLRPQPAVTTAHVLDWWAERFPDRLAHTVVAPDGTESTVTYGTWHHTTLAVAAALARQGVTPGTYVGLSFPRGQVLDFAACLVAVHRLGAAAVLLPADEDTATRHTLATICPLDCVVVAEQDGPADAWPSGLPTLSVATLRACSEPHPPAATPDSAATALVVFTSGTTGTPKGVGIAYADLMARAPRKPADLGTHPASGSVHLNAFQPSTAAGQWVALAPLLLGVLMITAVELTPSSLIGTVRRHGVQEVSMVPAMAALLGGVPPEHAAHTATVQRITMGTARCPAPVLERVARLFPQAAIRVEYAGTESGFAGTGWNWRPGLAPDLVGQPNPGAQVRITDDHGTVLPHGHPGRVELCPPPGIPPRRYEGDPESTANTFRGTWVRMADIGYLDDDGSLHLVGRAEDFINTSGRKVPCAQVERAVEQHSDVQEAAAFALPDAMLGEEVAVVVTATKGTNAEDVRRVAGAHLPGHAVPAHVFVLDELPRTRNGKIRKELLPTLLPRPQEHAAGSQTVEERLARIVSRILGVPDVDHTRTLLDLGAASLHMLRIYFALVKELAADFDVNLLFVGNSLTEIAEDIAAATDRTSRP</sequence>
<dbReference type="InterPro" id="IPR045851">
    <property type="entry name" value="AMP-bd_C_sf"/>
</dbReference>
<gene>
    <name evidence="2" type="ORF">OG398_36610</name>
</gene>
<dbReference type="PROSITE" id="PS50075">
    <property type="entry name" value="CARRIER"/>
    <property type="match status" value="1"/>
</dbReference>
<dbReference type="Pfam" id="PF13193">
    <property type="entry name" value="AMP-binding_C"/>
    <property type="match status" value="1"/>
</dbReference>
<dbReference type="InterPro" id="IPR050237">
    <property type="entry name" value="ATP-dep_AMP-bd_enzyme"/>
</dbReference>
<dbReference type="Gene3D" id="1.10.1200.10">
    <property type="entry name" value="ACP-like"/>
    <property type="match status" value="1"/>
</dbReference>
<dbReference type="EMBL" id="CP108313">
    <property type="protein sequence ID" value="WTW73370.1"/>
    <property type="molecule type" value="Genomic_DNA"/>
</dbReference>
<dbReference type="PANTHER" id="PTHR43767:SF1">
    <property type="entry name" value="NONRIBOSOMAL PEPTIDE SYNTHASE PES1 (EUROFUNG)-RELATED"/>
    <property type="match status" value="1"/>
</dbReference>
<dbReference type="SUPFAM" id="SSF56801">
    <property type="entry name" value="Acetyl-CoA synthetase-like"/>
    <property type="match status" value="1"/>
</dbReference>
<dbReference type="InterPro" id="IPR000873">
    <property type="entry name" value="AMP-dep_synth/lig_dom"/>
</dbReference>